<name>A0A0A7V1A9_9ARCH</name>
<reference evidence="2" key="2">
    <citation type="submission" date="2016-05" db="EMBL/GenBank/DDBJ databases">
        <authorList>
            <person name="Lavstsen T."/>
            <person name="Jespersen J.S."/>
        </authorList>
    </citation>
    <scope>NUCLEOTIDE SEQUENCE [LARGE SCALE GENOMIC DNA]</scope>
    <source>
        <strain evidence="2">U25</strain>
    </source>
</reference>
<proteinExistence type="predicted"/>
<organism evidence="1 3">
    <name type="scientific">Candidatus Nitrosopelagicus brevis</name>
    <dbReference type="NCBI Taxonomy" id="1410606"/>
    <lineage>
        <taxon>Archaea</taxon>
        <taxon>Nitrososphaerota</taxon>
    </lineage>
</organism>
<dbReference type="HOGENOM" id="CLU_951889_0_0_2"/>
<dbReference type="Proteomes" id="UP000241022">
    <property type="component" value="Unassembled WGS sequence"/>
</dbReference>
<protein>
    <submittedName>
        <fullName evidence="1">Uncharacterized protein</fullName>
    </submittedName>
</protein>
<gene>
    <name evidence="2" type="ORF">A7X95_07200</name>
    <name evidence="1" type="ORF">T478_0430</name>
</gene>
<evidence type="ECO:0000313" key="3">
    <source>
        <dbReference type="Proteomes" id="UP000030944"/>
    </source>
</evidence>
<evidence type="ECO:0000313" key="2">
    <source>
        <dbReference type="EMBL" id="PTL87642.1"/>
    </source>
</evidence>
<dbReference type="RefSeq" id="WP_048104805.1">
    <property type="nucleotide sequence ID" value="NZ_CP007026.1"/>
</dbReference>
<accession>A0A0A7V1A9</accession>
<dbReference type="EMBL" id="LXWN01000002">
    <property type="protein sequence ID" value="PTL87642.1"/>
    <property type="molecule type" value="Genomic_DNA"/>
</dbReference>
<reference evidence="2 4" key="3">
    <citation type="submission" date="2018-04" db="EMBL/GenBank/DDBJ databases">
        <title>Transcriptomics of ammonia oxidizing archaea.</title>
        <authorList>
            <person name="Carini P."/>
        </authorList>
    </citation>
    <scope>NUCLEOTIDE SEQUENCE [LARGE SCALE GENOMIC DNA]</scope>
    <source>
        <strain evidence="2 4">U25</strain>
    </source>
</reference>
<reference evidence="1 3" key="1">
    <citation type="journal article" date="2015" name="Proc. Natl. Acad. Sci. U.S.A.">
        <title>Genomic and proteomic characterization of "Candidatus Nitrosopelagicus brevis": An ammonia-oxidizing archaeon from the open ocean.</title>
        <authorList>
            <person name="Santoro A.E."/>
            <person name="Dupont C.L."/>
            <person name="Richter R.A."/>
            <person name="Craig M.T."/>
            <person name="Carini P."/>
            <person name="McIlvin M.R."/>
            <person name="Yang Y."/>
            <person name="Orsi W.D."/>
            <person name="Moran D.M."/>
            <person name="Saito M.A."/>
        </authorList>
    </citation>
    <scope>NUCLEOTIDE SEQUENCE [LARGE SCALE GENOMIC DNA]</scope>
    <source>
        <strain evidence="1">CN25</strain>
        <strain evidence="3">V2</strain>
    </source>
</reference>
<dbReference type="OrthoDB" id="10119at2157"/>
<dbReference type="KEGG" id="nbv:T478_0430"/>
<dbReference type="EMBL" id="CP007026">
    <property type="protein sequence ID" value="AJA92842.1"/>
    <property type="molecule type" value="Genomic_DNA"/>
</dbReference>
<evidence type="ECO:0000313" key="4">
    <source>
        <dbReference type="Proteomes" id="UP000241022"/>
    </source>
</evidence>
<evidence type="ECO:0000313" key="1">
    <source>
        <dbReference type="EMBL" id="AJA92842.1"/>
    </source>
</evidence>
<dbReference type="GeneID" id="24816325"/>
<sequence>MNLDEIIKIIGPTNSPIAIGGYNSDDFDTDCNIHNLVIFDGKETSDEIINHESKILKISHGNLSETSTENLIYYDNLEIIQDPEWELKMLVSKIQEKKNQLFSTSSKTALVESQLSLSKAKNALENEDPFVSCWIKCGIVSLIDSILLQNNILPNPVHALSSIRSLKQKDTSQFVDKIISETGIERATSSLLPRMLKSTCGFSDMIEKNQNSTIIETKANYLIENSLLSDCYLYLNFQNKINFYKIKNSLNLNSDKIHVLKTAFDLTHTPSELTSSIDSMNEIIDKLLSISFNVNKKSKNP</sequence>
<dbReference type="AlphaFoldDB" id="A0A0A7V1A9"/>
<dbReference type="STRING" id="1410606.T478_0430"/>
<keyword evidence="4" id="KW-1185">Reference proteome</keyword>
<dbReference type="Proteomes" id="UP000030944">
    <property type="component" value="Chromosome"/>
</dbReference>